<dbReference type="SUPFAM" id="SSF52418">
    <property type="entry name" value="Nucleoside phosphorylase/phosphoribosyltransferase catalytic domain"/>
    <property type="match status" value="1"/>
</dbReference>
<feature type="binding site" evidence="4">
    <location>
        <position position="81"/>
    </location>
    <ligand>
        <name>anthranilate</name>
        <dbReference type="ChEBI" id="CHEBI:16567"/>
        <label>1</label>
    </ligand>
</feature>
<dbReference type="InterPro" id="IPR036320">
    <property type="entry name" value="Glycosyl_Trfase_fam3_N_dom_sf"/>
</dbReference>
<feature type="binding site" evidence="4">
    <location>
        <begin position="84"/>
        <end position="85"/>
    </location>
    <ligand>
        <name>5-phospho-alpha-D-ribose 1-diphosphate</name>
        <dbReference type="ChEBI" id="CHEBI:58017"/>
    </ligand>
</feature>
<dbReference type="Gene3D" id="1.20.970.10">
    <property type="entry name" value="Transferase, Pyrimidine Nucleoside Phosphorylase, Chain C"/>
    <property type="match status" value="1"/>
</dbReference>
<feature type="binding site" evidence="4">
    <location>
        <position position="112"/>
    </location>
    <ligand>
        <name>anthranilate</name>
        <dbReference type="ChEBI" id="CHEBI:16567"/>
        <label>1</label>
    </ligand>
</feature>
<comment type="catalytic activity">
    <reaction evidence="4">
        <text>N-(5-phospho-beta-D-ribosyl)anthranilate + diphosphate = 5-phospho-alpha-D-ribose 1-diphosphate + anthranilate</text>
        <dbReference type="Rhea" id="RHEA:11768"/>
        <dbReference type="ChEBI" id="CHEBI:16567"/>
        <dbReference type="ChEBI" id="CHEBI:18277"/>
        <dbReference type="ChEBI" id="CHEBI:33019"/>
        <dbReference type="ChEBI" id="CHEBI:58017"/>
        <dbReference type="EC" id="2.4.2.18"/>
    </reaction>
</comment>
<evidence type="ECO:0000256" key="1">
    <source>
        <dbReference type="ARBA" id="ARBA00022676"/>
    </source>
</evidence>
<dbReference type="EC" id="2.4.2.18" evidence="4"/>
<keyword evidence="2 4" id="KW-0808">Transferase</keyword>
<dbReference type="Proteomes" id="UP001595548">
    <property type="component" value="Unassembled WGS sequence"/>
</dbReference>
<keyword evidence="8" id="KW-1185">Reference proteome</keyword>
<keyword evidence="1 4" id="KW-0328">Glycosyltransferase</keyword>
<evidence type="ECO:0000259" key="5">
    <source>
        <dbReference type="Pfam" id="PF00591"/>
    </source>
</evidence>
<dbReference type="EMBL" id="JBHRTL010000031">
    <property type="protein sequence ID" value="MFC3156826.1"/>
    <property type="molecule type" value="Genomic_DNA"/>
</dbReference>
<dbReference type="GO" id="GO:0004048">
    <property type="term" value="F:anthranilate phosphoribosyltransferase activity"/>
    <property type="evidence" value="ECO:0007669"/>
    <property type="project" value="UniProtKB-EC"/>
</dbReference>
<dbReference type="InterPro" id="IPR017459">
    <property type="entry name" value="Glycosyl_Trfase_fam3_N_dom"/>
</dbReference>
<feature type="binding site" evidence="4">
    <location>
        <position position="227"/>
    </location>
    <ligand>
        <name>Mg(2+)</name>
        <dbReference type="ChEBI" id="CHEBI:18420"/>
        <label>1</label>
    </ligand>
</feature>
<evidence type="ECO:0000256" key="4">
    <source>
        <dbReference type="HAMAP-Rule" id="MF_00211"/>
    </source>
</evidence>
<protein>
    <recommendedName>
        <fullName evidence="4">Anthranilate phosphoribosyltransferase</fullName>
        <ecNumber evidence="4">2.4.2.18</ecNumber>
    </recommendedName>
</protein>
<dbReference type="RefSeq" id="WP_339615970.1">
    <property type="nucleotide sequence ID" value="NZ_AP031500.1"/>
</dbReference>
<dbReference type="InterPro" id="IPR005940">
    <property type="entry name" value="Anthranilate_Pribosyl_Tfrase"/>
</dbReference>
<proteinExistence type="inferred from homology"/>
<comment type="pathway">
    <text evidence="4">Amino-acid biosynthesis; L-tryptophan biosynthesis; L-tryptophan from chorismate: step 2/5.</text>
</comment>
<dbReference type="PANTHER" id="PTHR43285">
    <property type="entry name" value="ANTHRANILATE PHOSPHORIBOSYLTRANSFERASE"/>
    <property type="match status" value="1"/>
</dbReference>
<keyword evidence="3 4" id="KW-0822">Tryptophan biosynthesis</keyword>
<gene>
    <name evidence="4 7" type="primary">trpD</name>
    <name evidence="7" type="ORF">ACFOEB_16570</name>
</gene>
<feature type="binding site" evidence="4">
    <location>
        <position position="81"/>
    </location>
    <ligand>
        <name>5-phospho-alpha-D-ribose 1-diphosphate</name>
        <dbReference type="ChEBI" id="CHEBI:58017"/>
    </ligand>
</feature>
<evidence type="ECO:0000256" key="2">
    <source>
        <dbReference type="ARBA" id="ARBA00022679"/>
    </source>
</evidence>
<evidence type="ECO:0000313" key="7">
    <source>
        <dbReference type="EMBL" id="MFC3156826.1"/>
    </source>
</evidence>
<feature type="binding site" evidence="4">
    <location>
        <position position="167"/>
    </location>
    <ligand>
        <name>anthranilate</name>
        <dbReference type="ChEBI" id="CHEBI:16567"/>
        <label>2</label>
    </ligand>
</feature>
<feature type="binding site" evidence="4">
    <location>
        <position position="121"/>
    </location>
    <ligand>
        <name>5-phospho-alpha-D-ribose 1-diphosphate</name>
        <dbReference type="ChEBI" id="CHEBI:58017"/>
    </ligand>
</feature>
<reference evidence="8" key="1">
    <citation type="journal article" date="2019" name="Int. J. Syst. Evol. Microbiol.">
        <title>The Global Catalogue of Microorganisms (GCM) 10K type strain sequencing project: providing services to taxonomists for standard genome sequencing and annotation.</title>
        <authorList>
            <consortium name="The Broad Institute Genomics Platform"/>
            <consortium name="The Broad Institute Genome Sequencing Center for Infectious Disease"/>
            <person name="Wu L."/>
            <person name="Ma J."/>
        </authorList>
    </citation>
    <scope>NUCLEOTIDE SEQUENCE [LARGE SCALE GENOMIC DNA]</scope>
    <source>
        <strain evidence="8">KCTC 52141</strain>
    </source>
</reference>
<feature type="domain" description="Glycosyl transferase family 3" evidence="5">
    <location>
        <begin position="74"/>
        <end position="328"/>
    </location>
</feature>
<feature type="domain" description="Glycosyl transferase family 3 N-terminal" evidence="6">
    <location>
        <begin position="5"/>
        <end position="66"/>
    </location>
</feature>
<dbReference type="Pfam" id="PF02885">
    <property type="entry name" value="Glycos_trans_3N"/>
    <property type="match status" value="1"/>
</dbReference>
<dbReference type="NCBIfam" id="TIGR01245">
    <property type="entry name" value="trpD"/>
    <property type="match status" value="1"/>
</dbReference>
<evidence type="ECO:0000256" key="3">
    <source>
        <dbReference type="ARBA" id="ARBA00022822"/>
    </source>
</evidence>
<dbReference type="HAMAP" id="MF_00211">
    <property type="entry name" value="TrpD"/>
    <property type="match status" value="1"/>
</dbReference>
<feature type="binding site" evidence="4">
    <location>
        <position position="226"/>
    </location>
    <ligand>
        <name>Mg(2+)</name>
        <dbReference type="ChEBI" id="CHEBI:18420"/>
        <label>2</label>
    </ligand>
</feature>
<comment type="cofactor">
    <cofactor evidence="4">
        <name>Mg(2+)</name>
        <dbReference type="ChEBI" id="CHEBI:18420"/>
    </cofactor>
    <text evidence="4">Binds 2 magnesium ions per monomer.</text>
</comment>
<feature type="binding site" evidence="4">
    <location>
        <begin position="91"/>
        <end position="94"/>
    </location>
    <ligand>
        <name>5-phospho-alpha-D-ribose 1-diphosphate</name>
        <dbReference type="ChEBI" id="CHEBI:58017"/>
    </ligand>
</feature>
<dbReference type="PANTHER" id="PTHR43285:SF2">
    <property type="entry name" value="ANTHRANILATE PHOSPHORIBOSYLTRANSFERASE"/>
    <property type="match status" value="1"/>
</dbReference>
<keyword evidence="4" id="KW-0057">Aromatic amino acid biosynthesis</keyword>
<dbReference type="SUPFAM" id="SSF47648">
    <property type="entry name" value="Nucleoside phosphorylase/phosphoribosyltransferase N-terminal domain"/>
    <property type="match status" value="1"/>
</dbReference>
<comment type="similarity">
    <text evidence="4">Belongs to the anthranilate phosphoribosyltransferase family.</text>
</comment>
<organism evidence="7 8">
    <name type="scientific">Gilvimarinus japonicus</name>
    <dbReference type="NCBI Taxonomy" id="1796469"/>
    <lineage>
        <taxon>Bacteria</taxon>
        <taxon>Pseudomonadati</taxon>
        <taxon>Pseudomonadota</taxon>
        <taxon>Gammaproteobacteria</taxon>
        <taxon>Cellvibrionales</taxon>
        <taxon>Cellvibrionaceae</taxon>
        <taxon>Gilvimarinus</taxon>
    </lineage>
</organism>
<name>A0ABV7HVF4_9GAMM</name>
<comment type="caution">
    <text evidence="4">Lacks conserved residue(s) required for the propagation of feature annotation.</text>
</comment>
<keyword evidence="4" id="KW-0460">Magnesium</keyword>
<keyword evidence="4" id="KW-0479">Metal-binding</keyword>
<sequence length="343" mass="35629">MDTKTALARVVDQIDLNTDEMIAVMREVMTGAATEAQIGALLLGLRMKGETIDEITGAATVMRELASSVEIDAEHLVDTCGTGGDGANLFNVSTASAFVVAAAGASVAKHGNRSVSSSTGSADVLEAAGINLNITPEQVALCVTELGVGFMFAPAHHSAMKHAIGPRKELGLRTIFNMLGPMTNPAGVKRQVIGVFSDKLCRPMAEVLQRLGSEHVMVVHAADGLDEISLARETHVAELKDGAIREYTIKPEDFGIASQSLIGLTVSDAAASLALIQAALGNEHNDLAHKASDIIALNAGAAIYVSGIADTLEEGVARAQDALGSGLAGEKVRELAAFTECFK</sequence>
<feature type="binding site" evidence="4">
    <location>
        <begin position="109"/>
        <end position="117"/>
    </location>
    <ligand>
        <name>5-phospho-alpha-D-ribose 1-diphosphate</name>
        <dbReference type="ChEBI" id="CHEBI:58017"/>
    </ligand>
</feature>
<dbReference type="InterPro" id="IPR000312">
    <property type="entry name" value="Glycosyl_Trfase_fam3"/>
</dbReference>
<dbReference type="Gene3D" id="3.40.1030.10">
    <property type="entry name" value="Nucleoside phosphorylase/phosphoribosyltransferase catalytic domain"/>
    <property type="match status" value="1"/>
</dbReference>
<dbReference type="Pfam" id="PF00591">
    <property type="entry name" value="Glycos_transf_3"/>
    <property type="match status" value="1"/>
</dbReference>
<feature type="binding site" evidence="4">
    <location>
        <position position="227"/>
    </location>
    <ligand>
        <name>Mg(2+)</name>
        <dbReference type="ChEBI" id="CHEBI:18420"/>
        <label>2</label>
    </ligand>
</feature>
<dbReference type="InterPro" id="IPR035902">
    <property type="entry name" value="Nuc_phospho_transferase"/>
</dbReference>
<comment type="function">
    <text evidence="4">Catalyzes the transfer of the phosphoribosyl group of 5-phosphorylribose-1-pyrophosphate (PRPP) to anthranilate to yield N-(5'-phosphoribosyl)-anthranilate (PRA).</text>
</comment>
<comment type="subunit">
    <text evidence="4">Homodimer.</text>
</comment>
<keyword evidence="4" id="KW-0028">Amino-acid biosynthesis</keyword>
<feature type="binding site" evidence="4">
    <location>
        <position position="93"/>
    </location>
    <ligand>
        <name>Mg(2+)</name>
        <dbReference type="ChEBI" id="CHEBI:18420"/>
        <label>1</label>
    </ligand>
</feature>
<evidence type="ECO:0000259" key="6">
    <source>
        <dbReference type="Pfam" id="PF02885"/>
    </source>
</evidence>
<comment type="caution">
    <text evidence="7">The sequence shown here is derived from an EMBL/GenBank/DDBJ whole genome shotgun (WGS) entry which is preliminary data.</text>
</comment>
<accession>A0ABV7HVF4</accession>
<evidence type="ECO:0000313" key="8">
    <source>
        <dbReference type="Proteomes" id="UP001595548"/>
    </source>
</evidence>